<dbReference type="EC" id="2.7.13.3" evidence="2"/>
<dbReference type="InterPro" id="IPR011006">
    <property type="entry name" value="CheY-like_superfamily"/>
</dbReference>
<protein>
    <recommendedName>
        <fullName evidence="2">histidine kinase</fullName>
        <ecNumber evidence="2">2.7.13.3</ecNumber>
    </recommendedName>
</protein>
<evidence type="ECO:0000313" key="7">
    <source>
        <dbReference type="EMBL" id="MFL9925586.1"/>
    </source>
</evidence>
<dbReference type="PANTHER" id="PTHR43547:SF2">
    <property type="entry name" value="HYBRID SIGNAL TRANSDUCTION HISTIDINE KINASE C"/>
    <property type="match status" value="1"/>
</dbReference>
<dbReference type="CDD" id="cd00082">
    <property type="entry name" value="HisKA"/>
    <property type="match status" value="1"/>
</dbReference>
<feature type="domain" description="Response regulatory" evidence="6">
    <location>
        <begin position="14"/>
        <end position="131"/>
    </location>
</feature>
<dbReference type="SMART" id="SM00387">
    <property type="entry name" value="HATPase_c"/>
    <property type="match status" value="1"/>
</dbReference>
<evidence type="ECO:0000259" key="6">
    <source>
        <dbReference type="PROSITE" id="PS50110"/>
    </source>
</evidence>
<dbReference type="PROSITE" id="PS50110">
    <property type="entry name" value="RESPONSE_REGULATORY"/>
    <property type="match status" value="2"/>
</dbReference>
<dbReference type="InterPro" id="IPR001789">
    <property type="entry name" value="Sig_transdc_resp-reg_receiver"/>
</dbReference>
<dbReference type="InterPro" id="IPR003594">
    <property type="entry name" value="HATPase_dom"/>
</dbReference>
<feature type="domain" description="Response regulatory" evidence="6">
    <location>
        <begin position="391"/>
        <end position="507"/>
    </location>
</feature>
<dbReference type="Proteomes" id="UP001629246">
    <property type="component" value="Unassembled WGS sequence"/>
</dbReference>
<dbReference type="SUPFAM" id="SSF52172">
    <property type="entry name" value="CheY-like"/>
    <property type="match status" value="2"/>
</dbReference>
<feature type="modified residue" description="4-aspartylphosphate" evidence="4">
    <location>
        <position position="440"/>
    </location>
</feature>
<dbReference type="Gene3D" id="6.10.250.690">
    <property type="match status" value="1"/>
</dbReference>
<sequence>MSLSPVNNAAPASLILNVDDNDAARYAKTRILIRAGHHVIEAASGEEAMSKALSEQPLVMLLDVKLPDINGMEVCSRLKSNPATSSILILQTSASYLDVADKIRALDGGADNYLFEPIEPEELAASVNALLRLARVESELRNVDRRKNEFLAVLAHELRNPLAPIRNAVELLQQKDPDAPAWQLKARGTITRHLDHMVRLVNDLLDVARLSHSKLSLQLRPVELRSFVDSALESSNHLLSLRRHTLTVNLPQQAVWVMGDEVRLAQVIGNLLLNAAKFTEPGGRIELSASSDGESLLIAVTDNGIGLAPDRLQDIFHMFEQARDPAGGMHDGLGIGLALVKNLAEMHQGSVHAHSAGPGQGSRFELRLPLTQVAADTRIMNEVADEHRKKRILIVDDNVDSADTLSDILETFGHEVKAVYSGGAALSEAPLYQPDAVFLDIGLGDMTGFDAAIALRKLTGLERTFLIAFSGYGDELHRSKAVDAGFDDYLVKPMDFSKLAAMSFARKA</sequence>
<evidence type="ECO:0000256" key="2">
    <source>
        <dbReference type="ARBA" id="ARBA00012438"/>
    </source>
</evidence>
<comment type="catalytic activity">
    <reaction evidence="1">
        <text>ATP + protein L-histidine = ADP + protein N-phospho-L-histidine.</text>
        <dbReference type="EC" id="2.7.13.3"/>
    </reaction>
</comment>
<keyword evidence="8" id="KW-1185">Reference proteome</keyword>
<dbReference type="SMART" id="SM00448">
    <property type="entry name" value="REC"/>
    <property type="match status" value="2"/>
</dbReference>
<dbReference type="PANTHER" id="PTHR43547">
    <property type="entry name" value="TWO-COMPONENT HISTIDINE KINASE"/>
    <property type="match status" value="1"/>
</dbReference>
<reference evidence="7 8" key="1">
    <citation type="journal article" date="2024" name="Chem. Sci.">
        <title>Discovery of megapolipeptins by genome mining of a Burkholderiales bacteria collection.</title>
        <authorList>
            <person name="Paulo B.S."/>
            <person name="Recchia M.J.J."/>
            <person name="Lee S."/>
            <person name="Fergusson C.H."/>
            <person name="Romanowski S.B."/>
            <person name="Hernandez A."/>
            <person name="Krull N."/>
            <person name="Liu D.Y."/>
            <person name="Cavanagh H."/>
            <person name="Bos A."/>
            <person name="Gray C.A."/>
            <person name="Murphy B.T."/>
            <person name="Linington R.G."/>
            <person name="Eustaquio A.S."/>
        </authorList>
    </citation>
    <scope>NUCLEOTIDE SEQUENCE [LARGE SCALE GENOMIC DNA]</scope>
    <source>
        <strain evidence="7 8">RL21-008-BIB-A</strain>
    </source>
</reference>
<dbReference type="Pfam" id="PF00072">
    <property type="entry name" value="Response_reg"/>
    <property type="match status" value="2"/>
</dbReference>
<dbReference type="InterPro" id="IPR036890">
    <property type="entry name" value="HATPase_C_sf"/>
</dbReference>
<dbReference type="RefSeq" id="WP_408158776.1">
    <property type="nucleotide sequence ID" value="NZ_JAQQFM010000006.1"/>
</dbReference>
<dbReference type="Gene3D" id="3.40.50.2300">
    <property type="match status" value="2"/>
</dbReference>
<dbReference type="InterPro" id="IPR003661">
    <property type="entry name" value="HisK_dim/P_dom"/>
</dbReference>
<dbReference type="InterPro" id="IPR005467">
    <property type="entry name" value="His_kinase_dom"/>
</dbReference>
<evidence type="ECO:0000313" key="8">
    <source>
        <dbReference type="Proteomes" id="UP001629246"/>
    </source>
</evidence>
<organism evidence="7 8">
    <name type="scientific">Herbaspirillum lusitanum</name>
    <dbReference type="NCBI Taxonomy" id="213312"/>
    <lineage>
        <taxon>Bacteria</taxon>
        <taxon>Pseudomonadati</taxon>
        <taxon>Pseudomonadota</taxon>
        <taxon>Betaproteobacteria</taxon>
        <taxon>Burkholderiales</taxon>
        <taxon>Oxalobacteraceae</taxon>
        <taxon>Herbaspirillum</taxon>
    </lineage>
</organism>
<dbReference type="PROSITE" id="PS50109">
    <property type="entry name" value="HIS_KIN"/>
    <property type="match status" value="1"/>
</dbReference>
<feature type="domain" description="Histidine kinase" evidence="5">
    <location>
        <begin position="153"/>
        <end position="372"/>
    </location>
</feature>
<evidence type="ECO:0000256" key="4">
    <source>
        <dbReference type="PROSITE-ProRule" id="PRU00169"/>
    </source>
</evidence>
<dbReference type="SMART" id="SM00388">
    <property type="entry name" value="HisKA"/>
    <property type="match status" value="1"/>
</dbReference>
<dbReference type="Pfam" id="PF00512">
    <property type="entry name" value="HisKA"/>
    <property type="match status" value="1"/>
</dbReference>
<accession>A0ABW9A9L4</accession>
<evidence type="ECO:0000256" key="3">
    <source>
        <dbReference type="ARBA" id="ARBA00022553"/>
    </source>
</evidence>
<evidence type="ECO:0000259" key="5">
    <source>
        <dbReference type="PROSITE" id="PS50109"/>
    </source>
</evidence>
<name>A0ABW9A9L4_9BURK</name>
<dbReference type="SUPFAM" id="SSF47384">
    <property type="entry name" value="Homodimeric domain of signal transducing histidine kinase"/>
    <property type="match status" value="1"/>
</dbReference>
<gene>
    <name evidence="7" type="ORF">PQR62_15005</name>
</gene>
<dbReference type="InterPro" id="IPR004358">
    <property type="entry name" value="Sig_transdc_His_kin-like_C"/>
</dbReference>
<proteinExistence type="predicted"/>
<keyword evidence="3 4" id="KW-0597">Phosphoprotein</keyword>
<dbReference type="Gene3D" id="1.10.287.130">
    <property type="match status" value="1"/>
</dbReference>
<dbReference type="Gene3D" id="3.30.565.10">
    <property type="entry name" value="Histidine kinase-like ATPase, C-terminal domain"/>
    <property type="match status" value="1"/>
</dbReference>
<evidence type="ECO:0000256" key="1">
    <source>
        <dbReference type="ARBA" id="ARBA00000085"/>
    </source>
</evidence>
<dbReference type="InterPro" id="IPR036097">
    <property type="entry name" value="HisK_dim/P_sf"/>
</dbReference>
<dbReference type="PRINTS" id="PR00344">
    <property type="entry name" value="BCTRLSENSOR"/>
</dbReference>
<dbReference type="SUPFAM" id="SSF55874">
    <property type="entry name" value="ATPase domain of HSP90 chaperone/DNA topoisomerase II/histidine kinase"/>
    <property type="match status" value="1"/>
</dbReference>
<dbReference type="EMBL" id="JAQQFM010000006">
    <property type="protein sequence ID" value="MFL9925586.1"/>
    <property type="molecule type" value="Genomic_DNA"/>
</dbReference>
<dbReference type="Pfam" id="PF02518">
    <property type="entry name" value="HATPase_c"/>
    <property type="match status" value="1"/>
</dbReference>
<comment type="caution">
    <text evidence="7">The sequence shown here is derived from an EMBL/GenBank/DDBJ whole genome shotgun (WGS) entry which is preliminary data.</text>
</comment>
<feature type="modified residue" description="4-aspartylphosphate" evidence="4">
    <location>
        <position position="63"/>
    </location>
</feature>